<dbReference type="KEGG" id="mmob:F6R98_16550"/>
<reference evidence="2 3" key="1">
    <citation type="submission" date="2019-09" db="EMBL/GenBank/DDBJ databases">
        <title>Ecophysiology of the spiral-shaped methanotroph Methylospira mobilis as revealed by the complete genome sequence.</title>
        <authorList>
            <person name="Oshkin I.Y."/>
            <person name="Dedysh S.N."/>
            <person name="Miroshnikov K."/>
            <person name="Danilova O.V."/>
            <person name="Hakobyan A."/>
            <person name="Liesack W."/>
        </authorList>
    </citation>
    <scope>NUCLEOTIDE SEQUENCE [LARGE SCALE GENOMIC DNA]</scope>
    <source>
        <strain evidence="2 3">Shm1</strain>
    </source>
</reference>
<gene>
    <name evidence="2" type="ORF">F6R98_16550</name>
</gene>
<dbReference type="RefSeq" id="WP_153250013.1">
    <property type="nucleotide sequence ID" value="NZ_CP044205.1"/>
</dbReference>
<dbReference type="SUPFAM" id="SSF55021">
    <property type="entry name" value="ACT-like"/>
    <property type="match status" value="2"/>
</dbReference>
<keyword evidence="1" id="KW-0963">Cytoplasm</keyword>
<dbReference type="InterPro" id="IPR045865">
    <property type="entry name" value="ACT-like_dom_sf"/>
</dbReference>
<dbReference type="PANTHER" id="PTHR34875">
    <property type="entry name" value="UPF0237 PROTEIN MJ1558"/>
    <property type="match status" value="1"/>
</dbReference>
<protein>
    <recommendedName>
        <fullName evidence="1">Glycine cleavage system transcriptional repressor</fullName>
    </recommendedName>
</protein>
<dbReference type="InterPro" id="IPR016867">
    <property type="entry name" value="GcvR"/>
</dbReference>
<accession>A0A5Q0BLN4</accession>
<dbReference type="InterPro" id="IPR050990">
    <property type="entry name" value="UPF0237/GcvR_regulator"/>
</dbReference>
<evidence type="ECO:0000313" key="3">
    <source>
        <dbReference type="Proteomes" id="UP000325755"/>
    </source>
</evidence>
<comment type="subcellular location">
    <subcellularLocation>
        <location evidence="1">Cytoplasm</location>
    </subcellularLocation>
</comment>
<dbReference type="OrthoDB" id="5814713at2"/>
<keyword evidence="1" id="KW-0804">Transcription</keyword>
<evidence type="ECO:0000313" key="2">
    <source>
        <dbReference type="EMBL" id="QFY44042.1"/>
    </source>
</evidence>
<evidence type="ECO:0000256" key="1">
    <source>
        <dbReference type="PIRNR" id="PIRNR028103"/>
    </source>
</evidence>
<dbReference type="Proteomes" id="UP000325755">
    <property type="component" value="Chromosome"/>
</dbReference>
<dbReference type="PANTHER" id="PTHR34875:SF5">
    <property type="entry name" value="GLYCINE CLEAVAGE SYSTEM TRANSCRIPTIONAL REPRESSOR"/>
    <property type="match status" value="1"/>
</dbReference>
<keyword evidence="3" id="KW-1185">Reference proteome</keyword>
<dbReference type="Pfam" id="PF13740">
    <property type="entry name" value="ACT_6"/>
    <property type="match status" value="1"/>
</dbReference>
<proteinExistence type="predicted"/>
<dbReference type="InParanoid" id="A0A5Q0BLN4"/>
<dbReference type="Gene3D" id="3.30.70.260">
    <property type="match status" value="2"/>
</dbReference>
<sequence>MRLVITLAGENRPELIMELTRLVKECKCTILESRMTELEDDFAAHMMVEANWNHIVRLEDSLEAFGNRYPLKIQHLRGRETPKNEEEQAALPYAVDIVAGDQLENIHELAEFFFNRDIRVIDVSTSRYPAPFSASPLFLAHLIVIIPSQLKIVSLRDDFLEFCDQQNLDAILEPIKR</sequence>
<dbReference type="FunCoup" id="A0A5Q0BLN4">
    <property type="interactions" value="11"/>
</dbReference>
<dbReference type="GO" id="GO:0006355">
    <property type="term" value="P:regulation of DNA-templated transcription"/>
    <property type="evidence" value="ECO:0007669"/>
    <property type="project" value="UniProtKB-UniRule"/>
</dbReference>
<organism evidence="2 3">
    <name type="scientific">Candidatus Methylospira mobilis</name>
    <dbReference type="NCBI Taxonomy" id="1808979"/>
    <lineage>
        <taxon>Bacteria</taxon>
        <taxon>Pseudomonadati</taxon>
        <taxon>Pseudomonadota</taxon>
        <taxon>Gammaproteobacteria</taxon>
        <taxon>Methylococcales</taxon>
        <taxon>Methylococcaceae</taxon>
        <taxon>Candidatus Methylospira</taxon>
    </lineage>
</organism>
<dbReference type="AlphaFoldDB" id="A0A5Q0BLN4"/>
<dbReference type="CDD" id="cd04869">
    <property type="entry name" value="ACT_GcvR_2"/>
    <property type="match status" value="1"/>
</dbReference>
<dbReference type="EMBL" id="CP044205">
    <property type="protein sequence ID" value="QFY44042.1"/>
    <property type="molecule type" value="Genomic_DNA"/>
</dbReference>
<keyword evidence="1" id="KW-0678">Repressor</keyword>
<dbReference type="GO" id="GO:0005737">
    <property type="term" value="C:cytoplasm"/>
    <property type="evidence" value="ECO:0007669"/>
    <property type="project" value="UniProtKB-SubCell"/>
</dbReference>
<name>A0A5Q0BLN4_9GAMM</name>
<dbReference type="PIRSF" id="PIRSF028103">
    <property type="entry name" value="GcvR"/>
    <property type="match status" value="1"/>
</dbReference>